<feature type="region of interest" description="Disordered" evidence="1">
    <location>
        <begin position="220"/>
        <end position="252"/>
    </location>
</feature>
<reference evidence="2" key="1">
    <citation type="submission" date="2021-01" db="EMBL/GenBank/DDBJ databases">
        <authorList>
            <person name="Corre E."/>
            <person name="Pelletier E."/>
            <person name="Niang G."/>
            <person name="Scheremetjew M."/>
            <person name="Finn R."/>
            <person name="Kale V."/>
            <person name="Holt S."/>
            <person name="Cochrane G."/>
            <person name="Meng A."/>
            <person name="Brown T."/>
            <person name="Cohen L."/>
        </authorList>
    </citation>
    <scope>NUCLEOTIDE SEQUENCE</scope>
    <source>
        <strain evidence="2">CCMP1594</strain>
    </source>
</reference>
<sequence>MKLNESQLTVLESWFVVTTAVIRALPPKSAHTAWCACLDGIDSDATQSELMELQVLPAVERVRAVLLHPCPQNRKQGMFGLSQADGMVSYHTPLGPRSEPAGLLALTAYDDPAASQVQKADVVAWVRDRLEAEASHVRDVVAHEQQLLERRGSFMAGAAALSREELLQRLETLYTHVVTTAYEKKQEQQRTADLTHVIETLERNAERELRMAHAEAKAYADSLTGASPRPGSLRPGSGSVGACQTPQEDDLHGFDMSPVAQVIGTPRLLEPRFRGRAHKKGLPSSTQVIDEEVERTHQTSRRYSQSLIQNNSLSVAQPSAAPRKASTSWTRMT</sequence>
<evidence type="ECO:0000256" key="1">
    <source>
        <dbReference type="SAM" id="MobiDB-lite"/>
    </source>
</evidence>
<evidence type="ECO:0000313" key="2">
    <source>
        <dbReference type="EMBL" id="CAE0842216.1"/>
    </source>
</evidence>
<feature type="compositionally biased region" description="Polar residues" evidence="1">
    <location>
        <begin position="301"/>
        <end position="317"/>
    </location>
</feature>
<feature type="region of interest" description="Disordered" evidence="1">
    <location>
        <begin position="273"/>
        <end position="333"/>
    </location>
</feature>
<accession>A0A7S4LPM7</accession>
<protein>
    <submittedName>
        <fullName evidence="2">Uncharacterized protein</fullName>
    </submittedName>
</protein>
<proteinExistence type="predicted"/>
<name>A0A7S4LPM7_9EUGL</name>
<dbReference type="AlphaFoldDB" id="A0A7S4LPM7"/>
<gene>
    <name evidence="2" type="ORF">EGYM00163_LOCUS51880</name>
</gene>
<dbReference type="EMBL" id="HBJA01151547">
    <property type="protein sequence ID" value="CAE0842216.1"/>
    <property type="molecule type" value="Transcribed_RNA"/>
</dbReference>
<organism evidence="2">
    <name type="scientific">Eutreptiella gymnastica</name>
    <dbReference type="NCBI Taxonomy" id="73025"/>
    <lineage>
        <taxon>Eukaryota</taxon>
        <taxon>Discoba</taxon>
        <taxon>Euglenozoa</taxon>
        <taxon>Euglenida</taxon>
        <taxon>Spirocuta</taxon>
        <taxon>Euglenophyceae</taxon>
        <taxon>Eutreptiales</taxon>
        <taxon>Eutreptiaceae</taxon>
        <taxon>Eutreptiella</taxon>
    </lineage>
</organism>